<dbReference type="AlphaFoldDB" id="A0A5P2XD97"/>
<evidence type="ECO:0008006" key="5">
    <source>
        <dbReference type="Google" id="ProtNLM"/>
    </source>
</evidence>
<dbReference type="RefSeq" id="WP_150513729.1">
    <property type="nucleotide sequence ID" value="NZ_BMSQ01000002.1"/>
</dbReference>
<dbReference type="EMBL" id="CP023690">
    <property type="protein sequence ID" value="QEV62863.1"/>
    <property type="molecule type" value="Genomic_DNA"/>
</dbReference>
<dbReference type="OrthoDB" id="4249165at2"/>
<dbReference type="KEGG" id="sspb:CP982_32600"/>
<organism evidence="2 3">
    <name type="scientific">Streptomyces spectabilis</name>
    <dbReference type="NCBI Taxonomy" id="68270"/>
    <lineage>
        <taxon>Bacteria</taxon>
        <taxon>Bacillati</taxon>
        <taxon>Actinomycetota</taxon>
        <taxon>Actinomycetes</taxon>
        <taxon>Kitasatosporales</taxon>
        <taxon>Streptomycetaceae</taxon>
        <taxon>Streptomyces</taxon>
    </lineage>
</organism>
<sequence>MSDLQLASGIYIIGAHIGFRTVLTATPHAVQHGRPVIAAPELIPPITQEWLIERATEDLPGQYHLRPAYGPANQYLNYTDENAYVREGNQVAWRIQPTPFGIQIVSDKDLVLRAEHVGGHILLAPEDDTPNEAWTLHRIR</sequence>
<gene>
    <name evidence="2" type="ORF">CP982_32600</name>
    <name evidence="1" type="ORF">FHS40_004323</name>
</gene>
<protein>
    <recommendedName>
        <fullName evidence="5">Ricin B lectin domain-containing protein</fullName>
    </recommendedName>
</protein>
<evidence type="ECO:0000313" key="1">
    <source>
        <dbReference type="EMBL" id="MBB5105230.1"/>
    </source>
</evidence>
<evidence type="ECO:0000313" key="4">
    <source>
        <dbReference type="Proteomes" id="UP000549009"/>
    </source>
</evidence>
<reference evidence="1 4" key="2">
    <citation type="submission" date="2020-08" db="EMBL/GenBank/DDBJ databases">
        <title>Genomic Encyclopedia of Type Strains, Phase III (KMG-III): the genomes of soil and plant-associated and newly described type strains.</title>
        <authorList>
            <person name="Whitman W."/>
        </authorList>
    </citation>
    <scope>NUCLEOTIDE SEQUENCE [LARGE SCALE GENOMIC DNA]</scope>
    <source>
        <strain evidence="1 4">CECT 3146</strain>
    </source>
</reference>
<reference evidence="2 3" key="1">
    <citation type="submission" date="2017-09" db="EMBL/GenBank/DDBJ databases">
        <authorList>
            <person name="Lee N."/>
            <person name="Cho B.-K."/>
        </authorList>
    </citation>
    <scope>NUCLEOTIDE SEQUENCE [LARGE SCALE GENOMIC DNA]</scope>
    <source>
        <strain evidence="2 3">ATCC 27465</strain>
    </source>
</reference>
<evidence type="ECO:0000313" key="2">
    <source>
        <dbReference type="EMBL" id="QEV62863.1"/>
    </source>
</evidence>
<keyword evidence="4" id="KW-1185">Reference proteome</keyword>
<evidence type="ECO:0000313" key="3">
    <source>
        <dbReference type="Proteomes" id="UP000326505"/>
    </source>
</evidence>
<dbReference type="Proteomes" id="UP000326505">
    <property type="component" value="Chromosome"/>
</dbReference>
<name>A0A5P2XD97_STRST</name>
<accession>A0A5P2XD97</accession>
<dbReference type="EMBL" id="JACHJD010000006">
    <property type="protein sequence ID" value="MBB5105230.1"/>
    <property type="molecule type" value="Genomic_DNA"/>
</dbReference>
<proteinExistence type="predicted"/>
<dbReference type="Proteomes" id="UP000549009">
    <property type="component" value="Unassembled WGS sequence"/>
</dbReference>